<dbReference type="PROSITE" id="PS00028">
    <property type="entry name" value="ZINC_FINGER_C2H2_1"/>
    <property type="match status" value="11"/>
</dbReference>
<dbReference type="InterPro" id="IPR036236">
    <property type="entry name" value="Znf_C2H2_sf"/>
</dbReference>
<keyword evidence="3" id="KW-0677">Repeat</keyword>
<feature type="domain" description="C2H2-type" evidence="9">
    <location>
        <begin position="1083"/>
        <end position="1111"/>
    </location>
</feature>
<reference evidence="10 11" key="1">
    <citation type="submission" date="2024-02" db="EMBL/GenBank/DDBJ databases">
        <title>Chromosome-level genome assembly of the Eurasian Minnow (Phoxinus phoxinus).</title>
        <authorList>
            <person name="Oriowo T.O."/>
            <person name="Martin S."/>
            <person name="Stange M."/>
            <person name="Chrysostomakis Y."/>
            <person name="Brown T."/>
            <person name="Winkler S."/>
            <person name="Kukowka S."/>
            <person name="Myers E.W."/>
            <person name="Bohne A."/>
        </authorList>
    </citation>
    <scope>NUCLEOTIDE SEQUENCE [LARGE SCALE GENOMIC DNA]</scope>
    <source>
        <strain evidence="10">ZFMK-TIS-60720</strain>
        <tissue evidence="10">Whole Organism</tissue>
    </source>
</reference>
<dbReference type="GO" id="GO:0010468">
    <property type="term" value="P:regulation of gene expression"/>
    <property type="evidence" value="ECO:0007669"/>
    <property type="project" value="TreeGrafter"/>
</dbReference>
<feature type="region of interest" description="Disordered" evidence="8">
    <location>
        <begin position="101"/>
        <end position="154"/>
    </location>
</feature>
<feature type="domain" description="C2H2-type" evidence="9">
    <location>
        <begin position="1268"/>
        <end position="1291"/>
    </location>
</feature>
<dbReference type="Pfam" id="PF00096">
    <property type="entry name" value="zf-C2H2"/>
    <property type="match status" value="3"/>
</dbReference>
<dbReference type="SMART" id="SM00355">
    <property type="entry name" value="ZnF_C2H2"/>
    <property type="match status" value="15"/>
</dbReference>
<keyword evidence="5" id="KW-0862">Zinc</keyword>
<evidence type="ECO:0000256" key="2">
    <source>
        <dbReference type="ARBA" id="ARBA00022723"/>
    </source>
</evidence>
<feature type="domain" description="C2H2-type" evidence="9">
    <location>
        <begin position="1354"/>
        <end position="1382"/>
    </location>
</feature>
<feature type="compositionally biased region" description="Basic and acidic residues" evidence="8">
    <location>
        <begin position="101"/>
        <end position="116"/>
    </location>
</feature>
<feature type="region of interest" description="Disordered" evidence="8">
    <location>
        <begin position="1383"/>
        <end position="1407"/>
    </location>
</feature>
<evidence type="ECO:0000256" key="4">
    <source>
        <dbReference type="ARBA" id="ARBA00022771"/>
    </source>
</evidence>
<accession>A0AAN9D299</accession>
<dbReference type="Pfam" id="PF13894">
    <property type="entry name" value="zf-C2H2_4"/>
    <property type="match status" value="1"/>
</dbReference>
<dbReference type="SUPFAM" id="SSF57667">
    <property type="entry name" value="beta-beta-alpha zinc fingers"/>
    <property type="match status" value="4"/>
</dbReference>
<gene>
    <name evidence="10" type="ORF">R3I93_009013</name>
</gene>
<dbReference type="Proteomes" id="UP001364617">
    <property type="component" value="Unassembled WGS sequence"/>
</dbReference>
<keyword evidence="6" id="KW-0539">Nucleus</keyword>
<comment type="caution">
    <text evidence="10">The sequence shown here is derived from an EMBL/GenBank/DDBJ whole genome shotgun (WGS) entry which is preliminary data.</text>
</comment>
<feature type="domain" description="C2H2-type" evidence="9">
    <location>
        <begin position="1116"/>
        <end position="1143"/>
    </location>
</feature>
<feature type="domain" description="C2H2-type" evidence="9">
    <location>
        <begin position="1147"/>
        <end position="1174"/>
    </location>
</feature>
<feature type="domain" description="C2H2-type" evidence="9">
    <location>
        <begin position="16"/>
        <end position="43"/>
    </location>
</feature>
<dbReference type="Gene3D" id="3.30.160.60">
    <property type="entry name" value="Classic Zinc Finger"/>
    <property type="match status" value="7"/>
</dbReference>
<dbReference type="InterPro" id="IPR013087">
    <property type="entry name" value="Znf_C2H2_type"/>
</dbReference>
<feature type="domain" description="C2H2-type" evidence="9">
    <location>
        <begin position="1227"/>
        <end position="1255"/>
    </location>
</feature>
<evidence type="ECO:0000313" key="10">
    <source>
        <dbReference type="EMBL" id="KAK7157692.1"/>
    </source>
</evidence>
<evidence type="ECO:0000259" key="9">
    <source>
        <dbReference type="PROSITE" id="PS50157"/>
    </source>
</evidence>
<evidence type="ECO:0000256" key="7">
    <source>
        <dbReference type="PROSITE-ProRule" id="PRU00042"/>
    </source>
</evidence>
<dbReference type="InterPro" id="IPR050331">
    <property type="entry name" value="Zinc_finger"/>
</dbReference>
<feature type="domain" description="C2H2-type" evidence="9">
    <location>
        <begin position="1313"/>
        <end position="1336"/>
    </location>
</feature>
<dbReference type="GO" id="GO:0008270">
    <property type="term" value="F:zinc ion binding"/>
    <property type="evidence" value="ECO:0007669"/>
    <property type="project" value="UniProtKB-KW"/>
</dbReference>
<organism evidence="10 11">
    <name type="scientific">Phoxinus phoxinus</name>
    <name type="common">Eurasian minnow</name>
    <dbReference type="NCBI Taxonomy" id="58324"/>
    <lineage>
        <taxon>Eukaryota</taxon>
        <taxon>Metazoa</taxon>
        <taxon>Chordata</taxon>
        <taxon>Craniata</taxon>
        <taxon>Vertebrata</taxon>
        <taxon>Euteleostomi</taxon>
        <taxon>Actinopterygii</taxon>
        <taxon>Neopterygii</taxon>
        <taxon>Teleostei</taxon>
        <taxon>Ostariophysi</taxon>
        <taxon>Cypriniformes</taxon>
        <taxon>Leuciscidae</taxon>
        <taxon>Phoxininae</taxon>
        <taxon>Phoxinus</taxon>
    </lineage>
</organism>
<dbReference type="PANTHER" id="PTHR16515:SF66">
    <property type="entry name" value="C2H2-TYPE DOMAIN-CONTAINING PROTEIN"/>
    <property type="match status" value="1"/>
</dbReference>
<dbReference type="PROSITE" id="PS50157">
    <property type="entry name" value="ZINC_FINGER_C2H2_2"/>
    <property type="match status" value="12"/>
</dbReference>
<sequence length="1407" mass="158700">MLGLQETKSAGSPKTYSCVACSATFHNLASLLVHQATHASEISCQTESTLPTCDSCGSLFASKDLLEKHHCIMSASPVSPAQTYTCEECGEEFSGVTALETHKKQHWPENKDKSDLGKINSSRPVSDQVFHSLSPSHSNEKSLPESAPPTSNADIKKTESFADMESNILKPFESPSVTEEQVQILEKDTLKSSNVVEEEPDEMDTLTSSGVVREEHMQICDMDTLKSSDVVEEEQVQILEMDISKSSDVVREEQEQIHDMDTLKSSNMVGEEQVEILEMDTSKSSGVVREEQEQIHDMDTLKSSNMVGEEQVEILEMDTSKSSDVVREEQEQILEMDTLKSFDVVGEEQGQMLYIDTLKSSNVVGEEQVQILENDTLKSSNMVGEEQVQILENDTLKSSNMVGEEQVQILEKDTLNVVNHSVHDNEKSPESCEESTAFNKKSILKMLASAYMSHKQPVQIKQRNLPPRKVSPRAPMQPATAMTISKPELLEDLSKMKQDNVVNVKIGKMLSKKGKIISVTQTLCPVVVLETRQKLFGRDNVEGKLQCRLCRRVFQTVDSLIMHHALHKKERVKFCLCCQEFVITVISVPDNHVCSDAFSRNSQSLGKKSVTHISPTAQQLDKMFYCSFCKRGYTRRHRLKIHKCPYKSSLKSSPTVANQHHVKLQNMEECNRAKQDSKTNQMSSQHINIGVGTEPIKMEEQNTEFSIDKKNQTGLKMQRKDQLNPPETHESIFASVSNAKSTDNSVGVPAKMVEMKAEEKGKLVEKEWTMPLDDAEIDVLIDVDQKDSDEDDLTDMAKDDCDEDQDVVFVELPEDKEINSAIPSNGFQVHVTNKGVKRYVCNGCQRSYSRLFTLKEHLKICEARKLEEQKVENTSSDLPGPIKRFPCPQCGKFFSRKDNLNKHRKKCHATKTDSVVSSRTVESKTTPATQENLFVLSPSTENQAAQQESTQNSSRNWGIMSLPSVLPRRVTCECGASFTCPRLLFEHLQVHAQESYICPHCGENLQSWMDFEAHQQLHKQSKIPANEQRGSQQQPRSFSQKVPSHAPTRPQQSTGFSPLNIKAQPPALLSSQHVNHRSFPETLSCHKCKKNFSLRSSLLRHIRLRCKGDTASQRKHTCSRCGAAFNNPLTLKVHIQSNTCKPAFKPIRCPVCVRWFSCLDGLKRHLVSHSRQAGLTCQICDHNCPTPQALEEHKRNVHGVISKMRPAENTPERLPQAGTQSSSSTPFQCPICLRSYPKLQSLKDHLRKVHRPKQPNLGTVEPDRSGQFQCQICTRSYHDIKSLKNHRRRVHRIFSAAFQPSKGTEQNSTPNQFQCHICARSYPDVQSLRNHRRRVHGIVGGLELSRGMAQHNLYKCQICQRSYPNIVSFKNHTRRVHRILGPVAETSTTTNDTEEDPEQKPIPFLHT</sequence>
<feature type="domain" description="C2H2-type" evidence="9">
    <location>
        <begin position="84"/>
        <end position="111"/>
    </location>
</feature>
<dbReference type="PANTHER" id="PTHR16515">
    <property type="entry name" value="PR DOMAIN ZINC FINGER PROTEIN"/>
    <property type="match status" value="1"/>
</dbReference>
<evidence type="ECO:0000256" key="6">
    <source>
        <dbReference type="ARBA" id="ARBA00023242"/>
    </source>
</evidence>
<feature type="domain" description="C2H2-type" evidence="9">
    <location>
        <begin position="885"/>
        <end position="913"/>
    </location>
</feature>
<protein>
    <recommendedName>
        <fullName evidence="9">C2H2-type domain-containing protein</fullName>
    </recommendedName>
</protein>
<feature type="domain" description="C2H2-type" evidence="9">
    <location>
        <begin position="996"/>
        <end position="1023"/>
    </location>
</feature>
<feature type="compositionally biased region" description="Polar residues" evidence="8">
    <location>
        <begin position="119"/>
        <end position="137"/>
    </location>
</feature>
<dbReference type="FunFam" id="3.30.160.60:FF:000100">
    <property type="entry name" value="Zinc finger 45-like"/>
    <property type="match status" value="1"/>
</dbReference>
<feature type="region of interest" description="Disordered" evidence="8">
    <location>
        <begin position="1016"/>
        <end position="1059"/>
    </location>
</feature>
<name>A0AAN9D299_9TELE</name>
<evidence type="ECO:0000256" key="3">
    <source>
        <dbReference type="ARBA" id="ARBA00022737"/>
    </source>
</evidence>
<dbReference type="Pfam" id="PF13912">
    <property type="entry name" value="zf-C2H2_6"/>
    <property type="match status" value="5"/>
</dbReference>
<comment type="subcellular location">
    <subcellularLocation>
        <location evidence="1">Nucleus</location>
    </subcellularLocation>
</comment>
<evidence type="ECO:0000256" key="8">
    <source>
        <dbReference type="SAM" id="MobiDB-lite"/>
    </source>
</evidence>
<keyword evidence="4 7" id="KW-0863">Zinc-finger</keyword>
<feature type="compositionally biased region" description="Polar residues" evidence="8">
    <location>
        <begin position="1028"/>
        <end position="1042"/>
    </location>
</feature>
<keyword evidence="2" id="KW-0479">Metal-binding</keyword>
<evidence type="ECO:0000256" key="1">
    <source>
        <dbReference type="ARBA" id="ARBA00004123"/>
    </source>
</evidence>
<evidence type="ECO:0000313" key="11">
    <source>
        <dbReference type="Proteomes" id="UP001364617"/>
    </source>
</evidence>
<feature type="domain" description="C2H2-type" evidence="9">
    <location>
        <begin position="545"/>
        <end position="572"/>
    </location>
</feature>
<dbReference type="EMBL" id="JAYKXH010000009">
    <property type="protein sequence ID" value="KAK7157692.1"/>
    <property type="molecule type" value="Genomic_DNA"/>
</dbReference>
<dbReference type="GO" id="GO:0005634">
    <property type="term" value="C:nucleus"/>
    <property type="evidence" value="ECO:0007669"/>
    <property type="project" value="UniProtKB-SubCell"/>
</dbReference>
<evidence type="ECO:0000256" key="5">
    <source>
        <dbReference type="ARBA" id="ARBA00022833"/>
    </source>
</evidence>
<keyword evidence="11" id="KW-1185">Reference proteome</keyword>
<proteinExistence type="predicted"/>